<dbReference type="AlphaFoldDB" id="A0A0P8DE37"/>
<comment type="similarity">
    <text evidence="1">Belongs to the aspartate/glutamate racemases family.</text>
</comment>
<dbReference type="GO" id="GO:0047661">
    <property type="term" value="F:amino-acid racemase activity"/>
    <property type="evidence" value="ECO:0007669"/>
    <property type="project" value="InterPro"/>
</dbReference>
<dbReference type="PANTHER" id="PTHR21198">
    <property type="entry name" value="GLUTAMATE RACEMASE"/>
    <property type="match status" value="1"/>
</dbReference>
<sequence>MTQHLPTKPNLNTPMRTIGLLGGMSWESTVEYYRLLNETVRAELGGLHSAKVLMYSVDFEELVALKHKGDWAQIGRLLAEVSLNLEKGGADCLLIATNTMHKVADVIALSINIPLIHIADATAEEIKRQGVKRVGLLGTRFTMEESFYKDRLIHQHGLAVQVPNSEARNWVHDVIYDELCLGQIRLASRDRFRQIIQQLADAGAEAVILGCTEIGLLIKPEDSPVPLFDTTAIHARAAVAWAISGSGPS</sequence>
<dbReference type="InterPro" id="IPR015942">
    <property type="entry name" value="Asp/Glu/hydantoin_racemase"/>
</dbReference>
<gene>
    <name evidence="3" type="ORF">HLUCCA11_14445</name>
</gene>
<dbReference type="Pfam" id="PF01177">
    <property type="entry name" value="Asp_Glu_race"/>
    <property type="match status" value="1"/>
</dbReference>
<keyword evidence="2" id="KW-0413">Isomerase</keyword>
<evidence type="ECO:0000313" key="4">
    <source>
        <dbReference type="Proteomes" id="UP000050465"/>
    </source>
</evidence>
<protein>
    <submittedName>
        <fullName evidence="3">Aspartate racemase</fullName>
    </submittedName>
</protein>
<organism evidence="3 4">
    <name type="scientific">Phormidesmis priestleyi Ana</name>
    <dbReference type="NCBI Taxonomy" id="1666911"/>
    <lineage>
        <taxon>Bacteria</taxon>
        <taxon>Bacillati</taxon>
        <taxon>Cyanobacteriota</taxon>
        <taxon>Cyanophyceae</taxon>
        <taxon>Leptolyngbyales</taxon>
        <taxon>Leptolyngbyaceae</taxon>
        <taxon>Phormidesmis</taxon>
    </lineage>
</organism>
<evidence type="ECO:0000313" key="3">
    <source>
        <dbReference type="EMBL" id="KPQ34495.1"/>
    </source>
</evidence>
<dbReference type="SUPFAM" id="SSF53681">
    <property type="entry name" value="Aspartate/glutamate racemase"/>
    <property type="match status" value="2"/>
</dbReference>
<reference evidence="3 4" key="1">
    <citation type="submission" date="2015-09" db="EMBL/GenBank/DDBJ databases">
        <title>Identification and resolution of microdiversity through metagenomic sequencing of parallel consortia.</title>
        <authorList>
            <person name="Nelson W.C."/>
            <person name="Romine M.F."/>
            <person name="Lindemann S.R."/>
        </authorList>
    </citation>
    <scope>NUCLEOTIDE SEQUENCE [LARGE SCALE GENOMIC DNA]</scope>
    <source>
        <strain evidence="3">Ana</strain>
    </source>
</reference>
<evidence type="ECO:0000256" key="1">
    <source>
        <dbReference type="ARBA" id="ARBA00007847"/>
    </source>
</evidence>
<comment type="caution">
    <text evidence="3">The sequence shown here is derived from an EMBL/GenBank/DDBJ whole genome shotgun (WGS) entry which is preliminary data.</text>
</comment>
<evidence type="ECO:0000256" key="2">
    <source>
        <dbReference type="ARBA" id="ARBA00023235"/>
    </source>
</evidence>
<dbReference type="EMBL" id="LJZR01000019">
    <property type="protein sequence ID" value="KPQ34495.1"/>
    <property type="molecule type" value="Genomic_DNA"/>
</dbReference>
<dbReference type="STRING" id="1666911.HLUCCA11_14445"/>
<proteinExistence type="inferred from homology"/>
<dbReference type="Proteomes" id="UP000050465">
    <property type="component" value="Unassembled WGS sequence"/>
</dbReference>
<accession>A0A0P8DE37</accession>
<name>A0A0P8DE37_9CYAN</name>
<dbReference type="InterPro" id="IPR004380">
    <property type="entry name" value="Asp_race"/>
</dbReference>
<dbReference type="PANTHER" id="PTHR21198:SF7">
    <property type="entry name" value="ASPARTATE-GLUTAMATE RACEMASE FAMILY"/>
    <property type="match status" value="1"/>
</dbReference>
<dbReference type="NCBIfam" id="TIGR00035">
    <property type="entry name" value="asp_race"/>
    <property type="match status" value="1"/>
</dbReference>
<dbReference type="InterPro" id="IPR001920">
    <property type="entry name" value="Asp/Glu_race"/>
</dbReference>
<dbReference type="Gene3D" id="3.40.50.1860">
    <property type="match status" value="2"/>
</dbReference>
<dbReference type="PATRIC" id="fig|1666911.3.peg.141"/>